<dbReference type="Proteomes" id="UP000479000">
    <property type="component" value="Unassembled WGS sequence"/>
</dbReference>
<keyword evidence="4" id="KW-1185">Reference proteome</keyword>
<dbReference type="EMBL" id="CADCXU010027065">
    <property type="protein sequence ID" value="CAB0014033.1"/>
    <property type="molecule type" value="Genomic_DNA"/>
</dbReference>
<feature type="chain" id="PRO_5026183661" evidence="2">
    <location>
        <begin position="20"/>
        <end position="86"/>
    </location>
</feature>
<sequence length="86" mass="9542">MFVIAVDTISIVCITQTHCQCPSICKKINIESLWQLDCTSVELLTGPCRNTCWEADKCRSYRSVCLSPPQLSSSPPYSLANGLEDE</sequence>
<proteinExistence type="predicted"/>
<dbReference type="AlphaFoldDB" id="A0A6H5HC16"/>
<feature type="compositionally biased region" description="Low complexity" evidence="1">
    <location>
        <begin position="67"/>
        <end position="79"/>
    </location>
</feature>
<evidence type="ECO:0000313" key="3">
    <source>
        <dbReference type="EMBL" id="CAB0014033.1"/>
    </source>
</evidence>
<gene>
    <name evidence="3" type="ORF">NTEN_LOCUS18567</name>
</gene>
<evidence type="ECO:0000313" key="4">
    <source>
        <dbReference type="Proteomes" id="UP000479000"/>
    </source>
</evidence>
<feature type="region of interest" description="Disordered" evidence="1">
    <location>
        <begin position="67"/>
        <end position="86"/>
    </location>
</feature>
<keyword evidence="2" id="KW-0732">Signal</keyword>
<accession>A0A6H5HC16</accession>
<feature type="signal peptide" evidence="2">
    <location>
        <begin position="1"/>
        <end position="19"/>
    </location>
</feature>
<evidence type="ECO:0000256" key="1">
    <source>
        <dbReference type="SAM" id="MobiDB-lite"/>
    </source>
</evidence>
<protein>
    <submittedName>
        <fullName evidence="3">Uncharacterized protein</fullName>
    </submittedName>
</protein>
<organism evidence="3 4">
    <name type="scientific">Nesidiocoris tenuis</name>
    <dbReference type="NCBI Taxonomy" id="355587"/>
    <lineage>
        <taxon>Eukaryota</taxon>
        <taxon>Metazoa</taxon>
        <taxon>Ecdysozoa</taxon>
        <taxon>Arthropoda</taxon>
        <taxon>Hexapoda</taxon>
        <taxon>Insecta</taxon>
        <taxon>Pterygota</taxon>
        <taxon>Neoptera</taxon>
        <taxon>Paraneoptera</taxon>
        <taxon>Hemiptera</taxon>
        <taxon>Heteroptera</taxon>
        <taxon>Panheteroptera</taxon>
        <taxon>Cimicomorpha</taxon>
        <taxon>Miridae</taxon>
        <taxon>Dicyphina</taxon>
        <taxon>Nesidiocoris</taxon>
    </lineage>
</organism>
<evidence type="ECO:0000256" key="2">
    <source>
        <dbReference type="SAM" id="SignalP"/>
    </source>
</evidence>
<reference evidence="3 4" key="1">
    <citation type="submission" date="2020-02" db="EMBL/GenBank/DDBJ databases">
        <authorList>
            <person name="Ferguson B K."/>
        </authorList>
    </citation>
    <scope>NUCLEOTIDE SEQUENCE [LARGE SCALE GENOMIC DNA]</scope>
</reference>
<name>A0A6H5HC16_9HEMI</name>